<dbReference type="InterPro" id="IPR003960">
    <property type="entry name" value="ATPase_AAA_CS"/>
</dbReference>
<keyword evidence="3 5" id="KW-0863">Zinc-finger</keyword>
<dbReference type="FunFam" id="3.40.50.300:FF:003480">
    <property type="entry name" value="ATPase, AAA family protein"/>
    <property type="match status" value="1"/>
</dbReference>
<evidence type="ECO:0000256" key="1">
    <source>
        <dbReference type="ARBA" id="ARBA00006914"/>
    </source>
</evidence>
<evidence type="ECO:0000256" key="4">
    <source>
        <dbReference type="ARBA" id="ARBA00022833"/>
    </source>
</evidence>
<dbReference type="InterPro" id="IPR049899">
    <property type="entry name" value="Znf_C2HC_C3H"/>
</dbReference>
<dbReference type="SUPFAM" id="SSF47769">
    <property type="entry name" value="SAM/Pointed domain"/>
    <property type="match status" value="1"/>
</dbReference>
<organism evidence="10 11">
    <name type="scientific">Tritrichomonas foetus</name>
    <dbReference type="NCBI Taxonomy" id="1144522"/>
    <lineage>
        <taxon>Eukaryota</taxon>
        <taxon>Metamonada</taxon>
        <taxon>Parabasalia</taxon>
        <taxon>Tritrichomonadida</taxon>
        <taxon>Tritrichomonadidae</taxon>
        <taxon>Tritrichomonas</taxon>
    </lineage>
</organism>
<dbReference type="VEuPathDB" id="TrichDB:TRFO_36096"/>
<gene>
    <name evidence="10" type="ORF">TRFO_36096</name>
</gene>
<evidence type="ECO:0000313" key="11">
    <source>
        <dbReference type="Proteomes" id="UP000179807"/>
    </source>
</evidence>
<dbReference type="InterPro" id="IPR041569">
    <property type="entry name" value="AAA_lid_3"/>
</dbReference>
<evidence type="ECO:0000256" key="7">
    <source>
        <dbReference type="SAM" id="MobiDB-lite"/>
    </source>
</evidence>
<keyword evidence="6" id="KW-0067">ATP-binding</keyword>
<dbReference type="PANTHER" id="PTHR23074:SF17">
    <property type="entry name" value="FIDGETIN-LIKE PROTEIN 1"/>
    <property type="match status" value="1"/>
</dbReference>
<protein>
    <submittedName>
        <fullName evidence="10">Uncharacterized protein</fullName>
    </submittedName>
</protein>
<evidence type="ECO:0000256" key="2">
    <source>
        <dbReference type="ARBA" id="ARBA00022723"/>
    </source>
</evidence>
<dbReference type="EMBL" id="MLAK01001102">
    <property type="protein sequence ID" value="OHS97667.1"/>
    <property type="molecule type" value="Genomic_DNA"/>
</dbReference>
<evidence type="ECO:0000313" key="10">
    <source>
        <dbReference type="EMBL" id="OHS97667.1"/>
    </source>
</evidence>
<proteinExistence type="inferred from homology"/>
<dbReference type="GeneID" id="94845332"/>
<dbReference type="SMART" id="SM00382">
    <property type="entry name" value="AAA"/>
    <property type="match status" value="1"/>
</dbReference>
<dbReference type="Pfam" id="PF07647">
    <property type="entry name" value="SAM_2"/>
    <property type="match status" value="1"/>
</dbReference>
<feature type="domain" description="C2HC/C3H-type" evidence="9">
    <location>
        <begin position="177"/>
        <end position="206"/>
    </location>
</feature>
<keyword evidence="4" id="KW-0862">Zinc</keyword>
<evidence type="ECO:0000259" key="9">
    <source>
        <dbReference type="PROSITE" id="PS52027"/>
    </source>
</evidence>
<dbReference type="InterPro" id="IPR003959">
    <property type="entry name" value="ATPase_AAA_core"/>
</dbReference>
<dbReference type="InterPro" id="IPR027417">
    <property type="entry name" value="P-loop_NTPase"/>
</dbReference>
<dbReference type="InterPro" id="IPR013761">
    <property type="entry name" value="SAM/pointed_sf"/>
</dbReference>
<keyword evidence="2" id="KW-0479">Metal-binding</keyword>
<dbReference type="Proteomes" id="UP000179807">
    <property type="component" value="Unassembled WGS sequence"/>
</dbReference>
<dbReference type="PANTHER" id="PTHR23074">
    <property type="entry name" value="AAA DOMAIN-CONTAINING"/>
    <property type="match status" value="1"/>
</dbReference>
<dbReference type="Pfam" id="PF13913">
    <property type="entry name" value="zf-C2HC_2"/>
    <property type="match status" value="1"/>
</dbReference>
<evidence type="ECO:0000256" key="5">
    <source>
        <dbReference type="PROSITE-ProRule" id="PRU01371"/>
    </source>
</evidence>
<dbReference type="PROSITE" id="PS00674">
    <property type="entry name" value="AAA"/>
    <property type="match status" value="1"/>
</dbReference>
<dbReference type="Pfam" id="PF00004">
    <property type="entry name" value="AAA"/>
    <property type="match status" value="1"/>
</dbReference>
<name>A0A1J4JJF7_9EUKA</name>
<dbReference type="AlphaFoldDB" id="A0A1J4JJF7"/>
<evidence type="ECO:0000256" key="3">
    <source>
        <dbReference type="ARBA" id="ARBA00022771"/>
    </source>
</evidence>
<dbReference type="Gene3D" id="1.10.8.60">
    <property type="match status" value="1"/>
</dbReference>
<comment type="similarity">
    <text evidence="1 6">Belongs to the AAA ATPase family.</text>
</comment>
<dbReference type="InterPro" id="IPR001660">
    <property type="entry name" value="SAM"/>
</dbReference>
<dbReference type="PROSITE" id="PS50105">
    <property type="entry name" value="SAM_DOMAIN"/>
    <property type="match status" value="1"/>
</dbReference>
<feature type="region of interest" description="Disordered" evidence="7">
    <location>
        <begin position="271"/>
        <end position="327"/>
    </location>
</feature>
<keyword evidence="6" id="KW-0547">Nucleotide-binding</keyword>
<dbReference type="InterPro" id="IPR050304">
    <property type="entry name" value="MT-severing_AAA_ATPase"/>
</dbReference>
<dbReference type="GO" id="GO:0005524">
    <property type="term" value="F:ATP binding"/>
    <property type="evidence" value="ECO:0007669"/>
    <property type="project" value="UniProtKB-KW"/>
</dbReference>
<sequence>MNTTNWSVSDVAKYLEKLGLSQYSSVFISNDIDGKTLPYLDNEYMKEMGINSAGHRIILRNFINTIENDEEAFPPGKSFDDSIHPLEQSIHYQLFVAPLNDDATETEMKDDENSPENMIECEICHQKFPQNFYEEHCNQCKAVFEKCKKEYSRRNLNFTDQQILDLMNGKVPENHVKLEKCEFCGRKFNPKSFTKHIEMCKKKHEATKLKEEENRKKKEEKVLKDSQNKNNKFAEAHKQLIKKIKAQKEFSSKIDPKTPLENSELIQNLEKNIKPTSNSQPVTSNPERGQTSSSFNDNKSKLMNSNFRKSDSPNSKGKNQKYQLDLDPSTNPLVQQIIDMGILIREPEVSWDSIAGLSEVKKLLRKQLVFLPMRPDLCKGLLSPWKSVLLYGPPGTGKTFIAKALATECKRTFFNVTSATITSRFHGESEKLVSFLFQLSEQMSPATIFFDEIDSVASQRGTSNEGEASRRMKAQLLTNIEGISSSASNNVFVLAATNFPWDLDEALLRRFQKRVYIPLPDAEGRKTILEMKIKEYADENFDYDGWANKLEGYSCADIANLCRDAAQMVFDRQTDHLEPEEWLGMGENEVKIIITNDDFAKAVAQRKSSVDQASLSKYEAWRRSKGAE</sequence>
<dbReference type="SUPFAM" id="SSF52540">
    <property type="entry name" value="P-loop containing nucleoside triphosphate hydrolases"/>
    <property type="match status" value="1"/>
</dbReference>
<evidence type="ECO:0000259" key="8">
    <source>
        <dbReference type="PROSITE" id="PS50105"/>
    </source>
</evidence>
<dbReference type="SMART" id="SM00454">
    <property type="entry name" value="SAM"/>
    <property type="match status" value="1"/>
</dbReference>
<reference evidence="10" key="1">
    <citation type="submission" date="2016-10" db="EMBL/GenBank/DDBJ databases">
        <authorList>
            <person name="Benchimol M."/>
            <person name="Almeida L.G."/>
            <person name="Vasconcelos A.T."/>
            <person name="Perreira-Neves A."/>
            <person name="Rosa I.A."/>
            <person name="Tasca T."/>
            <person name="Bogo M.R."/>
            <person name="de Souza W."/>
        </authorList>
    </citation>
    <scope>NUCLEOTIDE SEQUENCE [LARGE SCALE GENOMIC DNA]</scope>
    <source>
        <strain evidence="10">K</strain>
    </source>
</reference>
<dbReference type="GO" id="GO:0016887">
    <property type="term" value="F:ATP hydrolysis activity"/>
    <property type="evidence" value="ECO:0007669"/>
    <property type="project" value="InterPro"/>
</dbReference>
<accession>A0A1J4JJF7</accession>
<dbReference type="GO" id="GO:0008270">
    <property type="term" value="F:zinc ion binding"/>
    <property type="evidence" value="ECO:0007669"/>
    <property type="project" value="UniProtKB-KW"/>
</dbReference>
<feature type="domain" description="SAM" evidence="8">
    <location>
        <begin position="6"/>
        <end position="69"/>
    </location>
</feature>
<dbReference type="Pfam" id="PF17862">
    <property type="entry name" value="AAA_lid_3"/>
    <property type="match status" value="1"/>
</dbReference>
<dbReference type="Gene3D" id="3.40.50.300">
    <property type="entry name" value="P-loop containing nucleotide triphosphate hydrolases"/>
    <property type="match status" value="1"/>
</dbReference>
<dbReference type="PROSITE" id="PS52027">
    <property type="entry name" value="ZF_C2HC_C3H"/>
    <property type="match status" value="1"/>
</dbReference>
<dbReference type="Gene3D" id="3.30.160.60">
    <property type="entry name" value="Classic Zinc Finger"/>
    <property type="match status" value="1"/>
</dbReference>
<evidence type="ECO:0000256" key="6">
    <source>
        <dbReference type="RuleBase" id="RU003651"/>
    </source>
</evidence>
<comment type="caution">
    <text evidence="10">The sequence shown here is derived from an EMBL/GenBank/DDBJ whole genome shotgun (WGS) entry which is preliminary data.</text>
</comment>
<keyword evidence="11" id="KW-1185">Reference proteome</keyword>
<dbReference type="CDD" id="cd09487">
    <property type="entry name" value="SAM_superfamily"/>
    <property type="match status" value="1"/>
</dbReference>
<feature type="region of interest" description="Disordered" evidence="7">
    <location>
        <begin position="204"/>
        <end position="232"/>
    </location>
</feature>
<dbReference type="RefSeq" id="XP_068350804.1">
    <property type="nucleotide sequence ID" value="XM_068510628.1"/>
</dbReference>
<dbReference type="Gene3D" id="1.10.150.50">
    <property type="entry name" value="Transcription Factor, Ets-1"/>
    <property type="match status" value="1"/>
</dbReference>
<dbReference type="InterPro" id="IPR003593">
    <property type="entry name" value="AAA+_ATPase"/>
</dbReference>